<organism evidence="2">
    <name type="scientific">Strongyloides ratti</name>
    <name type="common">Parasitic roundworm</name>
    <dbReference type="NCBI Taxonomy" id="34506"/>
    <lineage>
        <taxon>Eukaryota</taxon>
        <taxon>Metazoa</taxon>
        <taxon>Ecdysozoa</taxon>
        <taxon>Nematoda</taxon>
        <taxon>Chromadorea</taxon>
        <taxon>Rhabditida</taxon>
        <taxon>Tylenchina</taxon>
        <taxon>Panagrolaimomorpha</taxon>
        <taxon>Strongyloidoidea</taxon>
        <taxon>Strongyloididae</taxon>
        <taxon>Strongyloides</taxon>
    </lineage>
</organism>
<reference evidence="3" key="1">
    <citation type="submission" date="2014-09" db="EMBL/GenBank/DDBJ databases">
        <authorList>
            <person name="Martin A.A."/>
        </authorList>
    </citation>
    <scope>NUCLEOTIDE SEQUENCE</scope>
    <source>
        <strain evidence="3">ED321</strain>
    </source>
</reference>
<dbReference type="PANTHER" id="PTHR23021">
    <property type="entry name" value="SERPENTINE RECEPTOR, CLASS T"/>
    <property type="match status" value="1"/>
</dbReference>
<evidence type="ECO:0000256" key="1">
    <source>
        <dbReference type="SAM" id="Phobius"/>
    </source>
</evidence>
<reference evidence="4" key="3">
    <citation type="submission" date="2020-12" db="UniProtKB">
        <authorList>
            <consortium name="WormBaseParasite"/>
        </authorList>
    </citation>
    <scope>IDENTIFICATION</scope>
</reference>
<feature type="transmembrane region" description="Helical" evidence="1">
    <location>
        <begin position="185"/>
        <end position="204"/>
    </location>
</feature>
<gene>
    <name evidence="2 4 5" type="ORF">SRAE_0000002700</name>
</gene>
<dbReference type="CTD" id="36373262"/>
<keyword evidence="3" id="KW-1185">Reference proteome</keyword>
<dbReference type="Gene3D" id="1.20.1070.10">
    <property type="entry name" value="Rhodopsin 7-helix transmembrane proteins"/>
    <property type="match status" value="1"/>
</dbReference>
<dbReference type="Pfam" id="PF10321">
    <property type="entry name" value="7TM_GPCR_Srt"/>
    <property type="match status" value="1"/>
</dbReference>
<feature type="transmembrane region" description="Helical" evidence="1">
    <location>
        <begin position="50"/>
        <end position="74"/>
    </location>
</feature>
<evidence type="ECO:0000313" key="2">
    <source>
        <dbReference type="EMBL" id="CEF60895.1"/>
    </source>
</evidence>
<dbReference type="Proteomes" id="UP000035682">
    <property type="component" value="Unplaced"/>
</dbReference>
<dbReference type="AlphaFoldDB" id="A0A090KTP6"/>
<dbReference type="OrthoDB" id="5875846at2759"/>
<dbReference type="EMBL" id="LN609405">
    <property type="protein sequence ID" value="CEF60895.1"/>
    <property type="molecule type" value="Genomic_DNA"/>
</dbReference>
<dbReference type="OMA" id="YCTHPNI"/>
<keyword evidence="1" id="KW-0812">Transmembrane</keyword>
<dbReference type="PANTHER" id="PTHR23021:SF28">
    <property type="entry name" value="SERPENTINE RECEPTOR, CLASS T-RELATED"/>
    <property type="match status" value="1"/>
</dbReference>
<dbReference type="RefSeq" id="XP_024500104.1">
    <property type="nucleotide sequence ID" value="XM_024645864.1"/>
</dbReference>
<accession>A0A090KTP6</accession>
<evidence type="ECO:0000313" key="5">
    <source>
        <dbReference type="WormBase" id="SRAE_0000002700"/>
    </source>
</evidence>
<proteinExistence type="predicted"/>
<dbReference type="InterPro" id="IPR019425">
    <property type="entry name" value="7TM_GPCR_serpentine_rcpt_Srt"/>
</dbReference>
<feature type="transmembrane region" description="Helical" evidence="1">
    <location>
        <begin position="225"/>
        <end position="245"/>
    </location>
</feature>
<sequence>MVILYASEYILKTLYDCSFLSEEEWWKEVYIPIGFIFLKKEFLQLTCYKFMLLLFLLDEICLSGCSIFSGIMAIQGAVFCNHPKIMWIFGLICISSWGSCCSLCVFMALNRCLDIVNPAINNILFHGKKAFIWMILSLIYGFYIGTLNQPMFFSSKMYGWFYNPYFGTNLTNLREIKDFSNYPHIINNFLVVIILTSLYAYFCFSITLKYKLSKKFCITRAQKNLFIQATIICLLNFCAAILYIYIQFIPADIKLAIVAHMAWIFTHGFSSFIYLIFNKQIRQKIFNMICFIKITNSHITVDKITQFKSKVNICNQSIAKSNTLLYK</sequence>
<keyword evidence="1" id="KW-0472">Membrane</keyword>
<dbReference type="GeneID" id="36373262"/>
<feature type="transmembrane region" description="Helical" evidence="1">
    <location>
        <begin position="257"/>
        <end position="277"/>
    </location>
</feature>
<reference evidence="2" key="2">
    <citation type="submission" date="2014-09" db="EMBL/GenBank/DDBJ databases">
        <authorList>
            <person name="Aslett A.Martin."/>
        </authorList>
    </citation>
    <scope>NUCLEOTIDE SEQUENCE</scope>
    <source>
        <strain evidence="2">ED321 Heterogonic</strain>
    </source>
</reference>
<feature type="transmembrane region" description="Helical" evidence="1">
    <location>
        <begin position="130"/>
        <end position="147"/>
    </location>
</feature>
<dbReference type="WBParaSite" id="SRAE_0000002700.1">
    <property type="protein sequence ID" value="SRAE_0000002700.1"/>
    <property type="gene ID" value="WBGene00255764"/>
</dbReference>
<evidence type="ECO:0000313" key="4">
    <source>
        <dbReference type="WBParaSite" id="SRAE_0000002700.1"/>
    </source>
</evidence>
<name>A0A090KTP6_STRRB</name>
<keyword evidence="2" id="KW-0675">Receptor</keyword>
<feature type="transmembrane region" description="Helical" evidence="1">
    <location>
        <begin position="86"/>
        <end position="109"/>
    </location>
</feature>
<protein>
    <submittedName>
        <fullName evidence="2 4">7TM GPCR, serpentine receptor class t (Srt) family-containing protein</fullName>
    </submittedName>
</protein>
<dbReference type="SUPFAM" id="SSF81321">
    <property type="entry name" value="Family A G protein-coupled receptor-like"/>
    <property type="match status" value="1"/>
</dbReference>
<evidence type="ECO:0000313" key="3">
    <source>
        <dbReference type="Proteomes" id="UP000035682"/>
    </source>
</evidence>
<keyword evidence="1" id="KW-1133">Transmembrane helix</keyword>
<dbReference type="WormBase" id="SRAE_0000002700">
    <property type="protein sequence ID" value="SRP04113"/>
    <property type="gene ID" value="WBGene00255764"/>
</dbReference>